<sequence>MVHLRIPDTNPNRVVPDKREEGHARGGAAVDHFTLTSYVKMCHNLQTSCLDSTRSKSSLTSSFAFFPSIISLRSGVFTEAVNNLKTSSTPLPRLVETATALISTIAAHERKNVFEYNGFKLELHAVLQAMLDNAESCGGQDSKRYTASAICLCTIVLDDPDNGNTLYMLRELAITWVTHLLFVCLIAASFSTRKDNTPSFGSMKSDWSDGSATLREQLLQREGRRCVVSGLEERSSFFLHGCHIINLPRAIAISVSDSQREVEGDQDADADVDVHSSDAMTTFDIFQNYTNLSREAIRGLEDDDFNDPSNGILLEFNARYGFRHYQWCLQETEVPGRYRVRVYGSVHGLINLDPTNRFVEVKDHSEEILQRVSDQVKCKRRREVPLPSPRYLRIHATIARVLYTSGAGSFLDDLLMRYDSEMRNHSEDGGVVRSWEEFERVVETANLRENPKCPHCPDDDETIRHYLYQRSHYRYARADLVAKLGRDAHAADTLYGTRKGVKSLLQYVADTDRLKDTFGDVTPYNLTDDDEDDYLQPDLDPFDEEDDDGEDD</sequence>
<evidence type="ECO:0000313" key="3">
    <source>
        <dbReference type="Proteomes" id="UP000565441"/>
    </source>
</evidence>
<reference evidence="2 3" key="1">
    <citation type="journal article" date="2020" name="ISME J.">
        <title>Uncovering the hidden diversity of litter-decomposition mechanisms in mushroom-forming fungi.</title>
        <authorList>
            <person name="Floudas D."/>
            <person name="Bentzer J."/>
            <person name="Ahren D."/>
            <person name="Johansson T."/>
            <person name="Persson P."/>
            <person name="Tunlid A."/>
        </authorList>
    </citation>
    <scope>NUCLEOTIDE SEQUENCE [LARGE SCALE GENOMIC DNA]</scope>
    <source>
        <strain evidence="2 3">CBS 661.87</strain>
    </source>
</reference>
<evidence type="ECO:0008006" key="4">
    <source>
        <dbReference type="Google" id="ProtNLM"/>
    </source>
</evidence>
<dbReference type="EMBL" id="JAACJP010000021">
    <property type="protein sequence ID" value="KAF5378139.1"/>
    <property type="molecule type" value="Genomic_DNA"/>
</dbReference>
<comment type="caution">
    <text evidence="2">The sequence shown here is derived from an EMBL/GenBank/DDBJ whole genome shotgun (WGS) entry which is preliminary data.</text>
</comment>
<protein>
    <recommendedName>
        <fullName evidence="4">HNH nuclease domain-containing protein</fullName>
    </recommendedName>
</protein>
<feature type="region of interest" description="Disordered" evidence="1">
    <location>
        <begin position="1"/>
        <end position="23"/>
    </location>
</feature>
<evidence type="ECO:0000313" key="2">
    <source>
        <dbReference type="EMBL" id="KAF5378139.1"/>
    </source>
</evidence>
<keyword evidence="3" id="KW-1185">Reference proteome</keyword>
<accession>A0A8H5H7G2</accession>
<dbReference type="Proteomes" id="UP000565441">
    <property type="component" value="Unassembled WGS sequence"/>
</dbReference>
<gene>
    <name evidence="2" type="ORF">D9615_007526</name>
</gene>
<feature type="compositionally biased region" description="Acidic residues" evidence="1">
    <location>
        <begin position="527"/>
        <end position="552"/>
    </location>
</feature>
<dbReference type="OrthoDB" id="3053558at2759"/>
<organism evidence="2 3">
    <name type="scientific">Tricholomella constricta</name>
    <dbReference type="NCBI Taxonomy" id="117010"/>
    <lineage>
        <taxon>Eukaryota</taxon>
        <taxon>Fungi</taxon>
        <taxon>Dikarya</taxon>
        <taxon>Basidiomycota</taxon>
        <taxon>Agaricomycotina</taxon>
        <taxon>Agaricomycetes</taxon>
        <taxon>Agaricomycetidae</taxon>
        <taxon>Agaricales</taxon>
        <taxon>Tricholomatineae</taxon>
        <taxon>Lyophyllaceae</taxon>
        <taxon>Tricholomella</taxon>
    </lineage>
</organism>
<evidence type="ECO:0000256" key="1">
    <source>
        <dbReference type="SAM" id="MobiDB-lite"/>
    </source>
</evidence>
<name>A0A8H5H7G2_9AGAR</name>
<dbReference type="AlphaFoldDB" id="A0A8H5H7G2"/>
<proteinExistence type="predicted"/>
<feature type="region of interest" description="Disordered" evidence="1">
    <location>
        <begin position="522"/>
        <end position="552"/>
    </location>
</feature>